<sequence length="60" mass="6824">MLAQKVLLLFSNKKSLRKNDAQIEKPDDLQSIANHPVFFIFMTIACYGGNNSKDFDGKFD</sequence>
<dbReference type="AlphaFoldDB" id="A0A837IW82"/>
<accession>A0A837IW82</accession>
<name>A0A837IW82_9LACO</name>
<evidence type="ECO:0000313" key="2">
    <source>
        <dbReference type="Proteomes" id="UP000035618"/>
    </source>
</evidence>
<comment type="caution">
    <text evidence="1">The sequence shown here is derived from an EMBL/GenBank/DDBJ whole genome shotgun (WGS) entry which is preliminary data.</text>
</comment>
<evidence type="ECO:0000313" key="1">
    <source>
        <dbReference type="EMBL" id="KLA47272.1"/>
    </source>
</evidence>
<gene>
    <name evidence="1" type="ORF">LRB_1479</name>
</gene>
<protein>
    <submittedName>
        <fullName evidence="1">Uncharacterized protein</fullName>
    </submittedName>
</protein>
<proteinExistence type="predicted"/>
<dbReference type="Proteomes" id="UP000035618">
    <property type="component" value="Unassembled WGS sequence"/>
</dbReference>
<reference evidence="1 2" key="1">
    <citation type="journal article" date="2015" name="BMC Microbiol.">
        <title>Lactobacillus ruminis strains cluster according to their mammalian gut source.</title>
        <authorList>
            <person name="O' Donnell M.M."/>
            <person name="Harris H.M."/>
            <person name="Lynch D.B."/>
            <person name="Ross R.P."/>
            <person name="O'Toole P.W."/>
        </authorList>
    </citation>
    <scope>NUCLEOTIDE SEQUENCE [LARGE SCALE GENOMIC DNA]</scope>
    <source>
        <strain evidence="1 2">ATCC 27780</strain>
    </source>
</reference>
<dbReference type="RefSeq" id="WP_074786540.1">
    <property type="nucleotide sequence ID" value="NZ_MRYP01000017.1"/>
</dbReference>
<organism evidence="1 2">
    <name type="scientific">Ligilactobacillus ruminis</name>
    <dbReference type="NCBI Taxonomy" id="1623"/>
    <lineage>
        <taxon>Bacteria</taxon>
        <taxon>Bacillati</taxon>
        <taxon>Bacillota</taxon>
        <taxon>Bacilli</taxon>
        <taxon>Lactobacillales</taxon>
        <taxon>Lactobacillaceae</taxon>
        <taxon>Ligilactobacillus</taxon>
    </lineage>
</organism>
<dbReference type="EMBL" id="JHAJ01000011">
    <property type="protein sequence ID" value="KLA47272.1"/>
    <property type="molecule type" value="Genomic_DNA"/>
</dbReference>